<feature type="compositionally biased region" description="Acidic residues" evidence="1">
    <location>
        <begin position="86"/>
        <end position="97"/>
    </location>
</feature>
<evidence type="ECO:0000313" key="3">
    <source>
        <dbReference type="Proteomes" id="UP001218218"/>
    </source>
</evidence>
<sequence length="653" mass="74931">MPEDAVIKSGELFLNVLHTRFLHQGKDEGEQLAYKLLEEAQMDNFRRYYCTLGEPPADFSLVEDLDLRDTWDSDSHSDSEAGDWYSDPEDIEDTDPTYCEEDADAMDTDFVPNDFHDDNASDRSMSGLDLTDAVGMDNTFLEKHDALGLYNDGPVNTHLPSFVSEPTHAKRRVIPPVAPKVALALREISNDSSLSSREAIWAKHLLAFFYSGQTEQDELSCLNVVLDLRSLMDSGLFDLLWEIARPGNLLERTHPDVEQSFHCHEWKASYAELIVRWVEESITLAEYLKEIPPPDANYEFTLEQAKHLLNFISKHLEMHPWSFNPMAVYLFFSLGCFIANCDIWLVPCLRELKYPHLEGWNPETVFRQLKRLPVFQNPAEQALDPKLHLIIQETSEHDNFMDLLWYELYRSNLKVSKQRKATPSDTTLNPEPPSNATLDPEPPSNATVNPEPIPLLSNPPVRPPKLTKNAKKRLNKRAKKLVAAHADAQHLGRSAKKHVLGPLPAAPHKLPKNCRHCMDLPPEQCCIRILLVQRRKCVHLVGAALTCAPKEKRLRPKPLRKRKKGLPPKPPLPPVRYFHPIDDLHMEEVEHRPEVYKRCGKDIVRFIWRRKNGEKEMVGGVRFKVFGDSTLKINATMGVRDHDRYWITNGDRW</sequence>
<gene>
    <name evidence="2" type="ORF">DFH08DRAFT_949224</name>
</gene>
<accession>A0AAD7ASP1</accession>
<name>A0AAD7ASP1_9AGAR</name>
<feature type="region of interest" description="Disordered" evidence="1">
    <location>
        <begin position="417"/>
        <end position="467"/>
    </location>
</feature>
<dbReference type="AlphaFoldDB" id="A0AAD7ASP1"/>
<dbReference type="Proteomes" id="UP001218218">
    <property type="component" value="Unassembled WGS sequence"/>
</dbReference>
<evidence type="ECO:0000256" key="1">
    <source>
        <dbReference type="SAM" id="MobiDB-lite"/>
    </source>
</evidence>
<feature type="compositionally biased region" description="Polar residues" evidence="1">
    <location>
        <begin position="421"/>
        <end position="437"/>
    </location>
</feature>
<dbReference type="EMBL" id="JARIHO010000002">
    <property type="protein sequence ID" value="KAJ7367256.1"/>
    <property type="molecule type" value="Genomic_DNA"/>
</dbReference>
<reference evidence="2" key="1">
    <citation type="submission" date="2023-03" db="EMBL/GenBank/DDBJ databases">
        <title>Massive genome expansion in bonnet fungi (Mycena s.s.) driven by repeated elements and novel gene families across ecological guilds.</title>
        <authorList>
            <consortium name="Lawrence Berkeley National Laboratory"/>
            <person name="Harder C.B."/>
            <person name="Miyauchi S."/>
            <person name="Viragh M."/>
            <person name="Kuo A."/>
            <person name="Thoen E."/>
            <person name="Andreopoulos B."/>
            <person name="Lu D."/>
            <person name="Skrede I."/>
            <person name="Drula E."/>
            <person name="Henrissat B."/>
            <person name="Morin E."/>
            <person name="Kohler A."/>
            <person name="Barry K."/>
            <person name="LaButti K."/>
            <person name="Morin E."/>
            <person name="Salamov A."/>
            <person name="Lipzen A."/>
            <person name="Mereny Z."/>
            <person name="Hegedus B."/>
            <person name="Baldrian P."/>
            <person name="Stursova M."/>
            <person name="Weitz H."/>
            <person name="Taylor A."/>
            <person name="Grigoriev I.V."/>
            <person name="Nagy L.G."/>
            <person name="Martin F."/>
            <person name="Kauserud H."/>
        </authorList>
    </citation>
    <scope>NUCLEOTIDE SEQUENCE</scope>
    <source>
        <strain evidence="2">CBHHK002</strain>
    </source>
</reference>
<feature type="region of interest" description="Disordered" evidence="1">
    <location>
        <begin position="71"/>
        <end position="97"/>
    </location>
</feature>
<evidence type="ECO:0000313" key="2">
    <source>
        <dbReference type="EMBL" id="KAJ7367256.1"/>
    </source>
</evidence>
<keyword evidence="3" id="KW-1185">Reference proteome</keyword>
<protein>
    <submittedName>
        <fullName evidence="2">Uncharacterized protein</fullName>
    </submittedName>
</protein>
<proteinExistence type="predicted"/>
<organism evidence="2 3">
    <name type="scientific">Mycena albidolilacea</name>
    <dbReference type="NCBI Taxonomy" id="1033008"/>
    <lineage>
        <taxon>Eukaryota</taxon>
        <taxon>Fungi</taxon>
        <taxon>Dikarya</taxon>
        <taxon>Basidiomycota</taxon>
        <taxon>Agaricomycotina</taxon>
        <taxon>Agaricomycetes</taxon>
        <taxon>Agaricomycetidae</taxon>
        <taxon>Agaricales</taxon>
        <taxon>Marasmiineae</taxon>
        <taxon>Mycenaceae</taxon>
        <taxon>Mycena</taxon>
    </lineage>
</organism>
<comment type="caution">
    <text evidence="2">The sequence shown here is derived from an EMBL/GenBank/DDBJ whole genome shotgun (WGS) entry which is preliminary data.</text>
</comment>